<evidence type="ECO:0000256" key="1">
    <source>
        <dbReference type="SAM" id="MobiDB-lite"/>
    </source>
</evidence>
<evidence type="ECO:0000313" key="2">
    <source>
        <dbReference type="EMBL" id="KAL1122020.1"/>
    </source>
</evidence>
<comment type="caution">
    <text evidence="2">The sequence shown here is derived from an EMBL/GenBank/DDBJ whole genome shotgun (WGS) entry which is preliminary data.</text>
</comment>
<accession>A0ABD0Y3N1</accession>
<feature type="region of interest" description="Disordered" evidence="1">
    <location>
        <begin position="1"/>
        <end position="20"/>
    </location>
</feature>
<name>A0ABD0Y3N1_9HEMI</name>
<sequence>MDSESVTLDRHPDGCTDRSVGGRERCCSGAYTLSYLRYVPGVPGEVNHLSVPGGCWNTPAEEVHKRSRDNDVFHSPTVCQLVCVLHCMSWCTEDPDSYQTQWLATAAGRSISFHELAMDLGRGVAIQSEEFDHQRFTCD</sequence>
<dbReference type="Proteomes" id="UP001558652">
    <property type="component" value="Unassembled WGS sequence"/>
</dbReference>
<reference evidence="2 3" key="1">
    <citation type="submission" date="2024-07" db="EMBL/GenBank/DDBJ databases">
        <title>Chromosome-level genome assembly of the water stick insect Ranatra chinensis (Heteroptera: Nepidae).</title>
        <authorList>
            <person name="Liu X."/>
        </authorList>
    </citation>
    <scope>NUCLEOTIDE SEQUENCE [LARGE SCALE GENOMIC DNA]</scope>
    <source>
        <strain evidence="2">Cailab_2021Rc</strain>
        <tissue evidence="2">Muscle</tissue>
    </source>
</reference>
<dbReference type="EMBL" id="JBFDAA010000014">
    <property type="protein sequence ID" value="KAL1122020.1"/>
    <property type="molecule type" value="Genomic_DNA"/>
</dbReference>
<dbReference type="AlphaFoldDB" id="A0ABD0Y3N1"/>
<organism evidence="2 3">
    <name type="scientific">Ranatra chinensis</name>
    <dbReference type="NCBI Taxonomy" id="642074"/>
    <lineage>
        <taxon>Eukaryota</taxon>
        <taxon>Metazoa</taxon>
        <taxon>Ecdysozoa</taxon>
        <taxon>Arthropoda</taxon>
        <taxon>Hexapoda</taxon>
        <taxon>Insecta</taxon>
        <taxon>Pterygota</taxon>
        <taxon>Neoptera</taxon>
        <taxon>Paraneoptera</taxon>
        <taxon>Hemiptera</taxon>
        <taxon>Heteroptera</taxon>
        <taxon>Panheteroptera</taxon>
        <taxon>Nepomorpha</taxon>
        <taxon>Nepidae</taxon>
        <taxon>Ranatrinae</taxon>
        <taxon>Ranatra</taxon>
    </lineage>
</organism>
<protein>
    <submittedName>
        <fullName evidence="2">Uncharacterized protein</fullName>
    </submittedName>
</protein>
<keyword evidence="3" id="KW-1185">Reference proteome</keyword>
<gene>
    <name evidence="2" type="ORF">AAG570_003426</name>
</gene>
<proteinExistence type="predicted"/>
<feature type="compositionally biased region" description="Basic and acidic residues" evidence="1">
    <location>
        <begin position="7"/>
        <end position="20"/>
    </location>
</feature>
<evidence type="ECO:0000313" key="3">
    <source>
        <dbReference type="Proteomes" id="UP001558652"/>
    </source>
</evidence>